<dbReference type="Proteomes" id="UP000076532">
    <property type="component" value="Unassembled WGS sequence"/>
</dbReference>
<keyword evidence="3" id="KW-1185">Reference proteome</keyword>
<organism evidence="2 3">
    <name type="scientific">Athelia psychrophila</name>
    <dbReference type="NCBI Taxonomy" id="1759441"/>
    <lineage>
        <taxon>Eukaryota</taxon>
        <taxon>Fungi</taxon>
        <taxon>Dikarya</taxon>
        <taxon>Basidiomycota</taxon>
        <taxon>Agaricomycotina</taxon>
        <taxon>Agaricomycetes</taxon>
        <taxon>Agaricomycetidae</taxon>
        <taxon>Atheliales</taxon>
        <taxon>Atheliaceae</taxon>
        <taxon>Athelia</taxon>
    </lineage>
</organism>
<dbReference type="InterPro" id="IPR040521">
    <property type="entry name" value="KDZ"/>
</dbReference>
<dbReference type="OrthoDB" id="2804062at2759"/>
<name>A0A165X5L6_9AGAM</name>
<dbReference type="InterPro" id="IPR041457">
    <property type="entry name" value="CxC2_KDZ-assoc"/>
</dbReference>
<gene>
    <name evidence="2" type="ORF">FIBSPDRAFT_901419</name>
</gene>
<feature type="domain" description="CxC2-like cysteine cluster KDZ transposase-associated" evidence="1">
    <location>
        <begin position="227"/>
        <end position="269"/>
    </location>
</feature>
<dbReference type="Pfam" id="PF18758">
    <property type="entry name" value="KDZ"/>
    <property type="match status" value="1"/>
</dbReference>
<evidence type="ECO:0000313" key="2">
    <source>
        <dbReference type="EMBL" id="KZP08228.1"/>
    </source>
</evidence>
<protein>
    <recommendedName>
        <fullName evidence="1">CxC2-like cysteine cluster KDZ transposase-associated domain-containing protein</fullName>
    </recommendedName>
</protein>
<evidence type="ECO:0000313" key="3">
    <source>
        <dbReference type="Proteomes" id="UP000076532"/>
    </source>
</evidence>
<accession>A0A165X5L6</accession>
<proteinExistence type="predicted"/>
<reference evidence="2 3" key="1">
    <citation type="journal article" date="2016" name="Mol. Biol. Evol.">
        <title>Comparative Genomics of Early-Diverging Mushroom-Forming Fungi Provides Insights into the Origins of Lignocellulose Decay Capabilities.</title>
        <authorList>
            <person name="Nagy L.G."/>
            <person name="Riley R."/>
            <person name="Tritt A."/>
            <person name="Adam C."/>
            <person name="Daum C."/>
            <person name="Floudas D."/>
            <person name="Sun H."/>
            <person name="Yadav J.S."/>
            <person name="Pangilinan J."/>
            <person name="Larsson K.H."/>
            <person name="Matsuura K."/>
            <person name="Barry K."/>
            <person name="Labutti K."/>
            <person name="Kuo R."/>
            <person name="Ohm R.A."/>
            <person name="Bhattacharya S.S."/>
            <person name="Shirouzu T."/>
            <person name="Yoshinaga Y."/>
            <person name="Martin F.M."/>
            <person name="Grigoriev I.V."/>
            <person name="Hibbett D.S."/>
        </authorList>
    </citation>
    <scope>NUCLEOTIDE SEQUENCE [LARGE SCALE GENOMIC DNA]</scope>
    <source>
        <strain evidence="2 3">CBS 109695</strain>
    </source>
</reference>
<dbReference type="Pfam" id="PF18803">
    <property type="entry name" value="CxC2"/>
    <property type="match status" value="1"/>
</dbReference>
<dbReference type="EMBL" id="KV417727">
    <property type="protein sequence ID" value="KZP08228.1"/>
    <property type="molecule type" value="Genomic_DNA"/>
</dbReference>
<dbReference type="AlphaFoldDB" id="A0A165X5L6"/>
<evidence type="ECO:0000259" key="1">
    <source>
        <dbReference type="Pfam" id="PF18803"/>
    </source>
</evidence>
<sequence length="988" mass="111446">MEPSSDVRGERIWSSLPQSVLVPAMFDSICQSSYCNGRYCDGERVEQVWVDLRSSYTPSSNGVVPLTLGSSDQEEVLPVVTAQPPSMPVLQLLYFDLSVIMFHLCVTFNNVFLFCLASWVASNPCVAHAKLLLSRSASRYWLPSDLEDNFAHWDPGEGGAYSDDEGYNGPSTVVTDLELLLTCMRYLSLDYPMLAWRQGHITEFLHEMLHHDSLEEWTGEFWQKKTLRDLSLVFQLGHADNTCHHPENSFKLTVLNSHGIHEVTAHYCRYPNTCTMFHALEEFNLLNLKGALNVHNWITTLAMRMNGTKVSLTPDREKMMLRVFHQLQSQVKQQSCIGMWMKNSNSSYVLILAMDTNFQLTNQMCANEHDDAELGPGWGCTVDSTPYKEHLKNYVSEADIVGTDNDMYHIHGPSAEGLEDDHRAADFRSRPCGVGDLQKGKRYANMDHIFFSSIMSVALLYFTISYDIVCQWKINIATRNKLLLQDIQQGQADWPPLHHHLVPVSHRQLDSNLRREFLIALFKYLTSLLQDNGRRGAALGNMQVTGELVALARNFRECCRLFSDMPLMLGDSLARKLIIAKEERNVQFPDATQQWVDEVTAWEMEHKLPVKDQIAPNPYEILKNGGVTEAQVRLKLRQEETAEVHEGQGALHETSTMGFLAMGLHIEKAQISVDAASSLQPTANQASLLEEHHLQIWWKLPDLYTHASAFVITKDEEHRLNGLPQPLVEDVSLWMPSTLPANAQQTGCVTNLPAMELMLQVAQCYKALDTIRSNLHTKKHIINCRNKNVTSQKKFTRLCTLIGQLGDQVTVQFKKYIDEQQVDHKASRRMNHAGGGRPRLSKKQVTVTPAVCREYLKARAQKHRWVEEVALLTEEMWPIGGGHGIQIGKGGKLREHFEELLCCWQAESLPCKAGGSHTTLWQEPSFLPTIIMVTACVVFGKWLQLGVDRQAKDYSNGRGRTKTIVGGGGGGEVTAVEDSDVAFKFGEI</sequence>